<organism evidence="6 7">
    <name type="scientific">Handelsmanbacteria sp. (strain RIFCSPLOWO2_12_FULL_64_10)</name>
    <dbReference type="NCBI Taxonomy" id="1817868"/>
    <lineage>
        <taxon>Bacteria</taxon>
        <taxon>Candidatus Handelsmaniibacteriota</taxon>
    </lineage>
</organism>
<dbReference type="InterPro" id="IPR019734">
    <property type="entry name" value="TPR_rpt"/>
</dbReference>
<keyword evidence="4" id="KW-0175">Coiled coil</keyword>
<dbReference type="PANTHER" id="PTHR44943">
    <property type="entry name" value="CELLULOSE SYNTHASE OPERON PROTEIN C"/>
    <property type="match status" value="1"/>
</dbReference>
<evidence type="ECO:0000256" key="2">
    <source>
        <dbReference type="ARBA" id="ARBA00022803"/>
    </source>
</evidence>
<evidence type="ECO:0000313" key="6">
    <source>
        <dbReference type="EMBL" id="OGG52112.1"/>
    </source>
</evidence>
<evidence type="ECO:0000256" key="1">
    <source>
        <dbReference type="ARBA" id="ARBA00022737"/>
    </source>
</evidence>
<feature type="repeat" description="TPR" evidence="3">
    <location>
        <begin position="286"/>
        <end position="313"/>
    </location>
</feature>
<keyword evidence="1" id="KW-0677">Repeat</keyword>
<dbReference type="Pfam" id="PF13424">
    <property type="entry name" value="TPR_12"/>
    <property type="match status" value="1"/>
</dbReference>
<dbReference type="Pfam" id="PF13181">
    <property type="entry name" value="TPR_8"/>
    <property type="match status" value="2"/>
</dbReference>
<accession>A0A1F6CT98</accession>
<dbReference type="PROSITE" id="PS50005">
    <property type="entry name" value="TPR"/>
    <property type="match status" value="5"/>
</dbReference>
<gene>
    <name evidence="6" type="ORF">A3F84_19875</name>
</gene>
<dbReference type="AlphaFoldDB" id="A0A1F6CT98"/>
<feature type="compositionally biased region" description="Basic and acidic residues" evidence="5">
    <location>
        <begin position="65"/>
        <end position="77"/>
    </location>
</feature>
<dbReference type="SUPFAM" id="SSF48452">
    <property type="entry name" value="TPR-like"/>
    <property type="match status" value="1"/>
</dbReference>
<dbReference type="Proteomes" id="UP000178606">
    <property type="component" value="Unassembled WGS sequence"/>
</dbReference>
<evidence type="ECO:0000256" key="3">
    <source>
        <dbReference type="PROSITE-ProRule" id="PRU00339"/>
    </source>
</evidence>
<dbReference type="InterPro" id="IPR006597">
    <property type="entry name" value="Sel1-like"/>
</dbReference>
<dbReference type="Pfam" id="PF00515">
    <property type="entry name" value="TPR_1"/>
    <property type="match status" value="1"/>
</dbReference>
<evidence type="ECO:0000313" key="7">
    <source>
        <dbReference type="Proteomes" id="UP000178606"/>
    </source>
</evidence>
<dbReference type="InterPro" id="IPR011990">
    <property type="entry name" value="TPR-like_helical_dom_sf"/>
</dbReference>
<keyword evidence="2 3" id="KW-0802">TPR repeat</keyword>
<dbReference type="InterPro" id="IPR051685">
    <property type="entry name" value="Ycf3/AcsC/BcsC/TPR_MFPF"/>
</dbReference>
<protein>
    <submittedName>
        <fullName evidence="6">Uncharacterized protein</fullName>
    </submittedName>
</protein>
<dbReference type="Gene3D" id="1.25.40.10">
    <property type="entry name" value="Tetratricopeptide repeat domain"/>
    <property type="match status" value="2"/>
</dbReference>
<feature type="compositionally biased region" description="Polar residues" evidence="5">
    <location>
        <begin position="52"/>
        <end position="63"/>
    </location>
</feature>
<proteinExistence type="predicted"/>
<feature type="region of interest" description="Disordered" evidence="5">
    <location>
        <begin position="1"/>
        <end position="77"/>
    </location>
</feature>
<dbReference type="SMART" id="SM00028">
    <property type="entry name" value="TPR"/>
    <property type="match status" value="5"/>
</dbReference>
<dbReference type="PANTHER" id="PTHR44943:SF8">
    <property type="entry name" value="TPR REPEAT-CONTAINING PROTEIN MJ0263"/>
    <property type="match status" value="1"/>
</dbReference>
<name>A0A1F6CT98_HANXR</name>
<evidence type="ECO:0000256" key="4">
    <source>
        <dbReference type="SAM" id="Coils"/>
    </source>
</evidence>
<feature type="repeat" description="TPR" evidence="3">
    <location>
        <begin position="218"/>
        <end position="251"/>
    </location>
</feature>
<feature type="repeat" description="TPR" evidence="3">
    <location>
        <begin position="252"/>
        <end position="285"/>
    </location>
</feature>
<reference evidence="6 7" key="1">
    <citation type="journal article" date="2016" name="Nat. Commun.">
        <title>Thousands of microbial genomes shed light on interconnected biogeochemical processes in an aquifer system.</title>
        <authorList>
            <person name="Anantharaman K."/>
            <person name="Brown C.T."/>
            <person name="Hug L.A."/>
            <person name="Sharon I."/>
            <person name="Castelle C.J."/>
            <person name="Probst A.J."/>
            <person name="Thomas B.C."/>
            <person name="Singh A."/>
            <person name="Wilkins M.J."/>
            <person name="Karaoz U."/>
            <person name="Brodie E.L."/>
            <person name="Williams K.H."/>
            <person name="Hubbard S.S."/>
            <person name="Banfield J.F."/>
        </authorList>
    </citation>
    <scope>NUCLEOTIDE SEQUENCE [LARGE SCALE GENOMIC DNA]</scope>
    <source>
        <strain evidence="7">RIFCSPLOWO2_12_FULL_64_10</strain>
    </source>
</reference>
<dbReference type="SMART" id="SM00671">
    <property type="entry name" value="SEL1"/>
    <property type="match status" value="2"/>
</dbReference>
<evidence type="ECO:0000256" key="5">
    <source>
        <dbReference type="SAM" id="MobiDB-lite"/>
    </source>
</evidence>
<feature type="repeat" description="TPR" evidence="3">
    <location>
        <begin position="184"/>
        <end position="217"/>
    </location>
</feature>
<feature type="repeat" description="TPR" evidence="3">
    <location>
        <begin position="150"/>
        <end position="183"/>
    </location>
</feature>
<feature type="coiled-coil region" evidence="4">
    <location>
        <begin position="92"/>
        <end position="119"/>
    </location>
</feature>
<dbReference type="PROSITE" id="PS50293">
    <property type="entry name" value="TPR_REGION"/>
    <property type="match status" value="4"/>
</dbReference>
<sequence>MNGEQKPNGSRRKRRERLFIPPPAVGLRGRPATEAGASSVLREYISEEEPQAASQAGQGTSSHGAVEREEEIGSKEVLSDEWEADAESLRDDEAETRRLKFIELRLDRLERRISDFENTCYSFLLHAKRLSDRAVSFYEDVFGLSREDLAHIHDRLGINHNNNGHYEKAVESFRRVVEFDDRNASAHFKLGVACDNAGNHREAIDCYRKAISLDPNYLKAYYKLADIYAKNENHEEAIRCLAKAVELSPHNAETHYRLGTVHSDQGNYNEAVASYFRVIDIAPSYPGIYRSLGLAYERKGEHDKAIECFKKSV</sequence>
<dbReference type="EMBL" id="MFKF01000157">
    <property type="protein sequence ID" value="OGG52112.1"/>
    <property type="molecule type" value="Genomic_DNA"/>
</dbReference>
<comment type="caution">
    <text evidence="6">The sequence shown here is derived from an EMBL/GenBank/DDBJ whole genome shotgun (WGS) entry which is preliminary data.</text>
</comment>